<name>A0AAN6TWW1_9PEZI</name>
<reference evidence="5" key="1">
    <citation type="journal article" date="2023" name="Mol. Phylogenet. Evol.">
        <title>Genome-scale phylogeny and comparative genomics of the fungal order Sordariales.</title>
        <authorList>
            <person name="Hensen N."/>
            <person name="Bonometti L."/>
            <person name="Westerberg I."/>
            <person name="Brannstrom I.O."/>
            <person name="Guillou S."/>
            <person name="Cros-Aarteil S."/>
            <person name="Calhoun S."/>
            <person name="Haridas S."/>
            <person name="Kuo A."/>
            <person name="Mondo S."/>
            <person name="Pangilinan J."/>
            <person name="Riley R."/>
            <person name="LaButti K."/>
            <person name="Andreopoulos B."/>
            <person name="Lipzen A."/>
            <person name="Chen C."/>
            <person name="Yan M."/>
            <person name="Daum C."/>
            <person name="Ng V."/>
            <person name="Clum A."/>
            <person name="Steindorff A."/>
            <person name="Ohm R.A."/>
            <person name="Martin F."/>
            <person name="Silar P."/>
            <person name="Natvig D.O."/>
            <person name="Lalanne C."/>
            <person name="Gautier V."/>
            <person name="Ament-Velasquez S.L."/>
            <person name="Kruys A."/>
            <person name="Hutchinson M.I."/>
            <person name="Powell A.J."/>
            <person name="Barry K."/>
            <person name="Miller A.N."/>
            <person name="Grigoriev I.V."/>
            <person name="Debuchy R."/>
            <person name="Gladieux P."/>
            <person name="Hiltunen Thoren M."/>
            <person name="Johannesson H."/>
        </authorList>
    </citation>
    <scope>NUCLEOTIDE SEQUENCE</scope>
    <source>
        <strain evidence="5">CBS 731.68</strain>
    </source>
</reference>
<proteinExistence type="predicted"/>
<feature type="region of interest" description="Disordered" evidence="2">
    <location>
        <begin position="132"/>
        <end position="161"/>
    </location>
</feature>
<dbReference type="EMBL" id="MU853231">
    <property type="protein sequence ID" value="KAK4122263.1"/>
    <property type="molecule type" value="Genomic_DNA"/>
</dbReference>
<dbReference type="PANTHER" id="PTHR48050">
    <property type="entry name" value="STEROL 3-BETA-GLUCOSYLTRANSFERASE"/>
    <property type="match status" value="1"/>
</dbReference>
<feature type="region of interest" description="Disordered" evidence="2">
    <location>
        <begin position="1"/>
        <end position="30"/>
    </location>
</feature>
<dbReference type="SUPFAM" id="SSF53756">
    <property type="entry name" value="UDP-Glycosyltransferase/glycogen phosphorylase"/>
    <property type="match status" value="1"/>
</dbReference>
<evidence type="ECO:0000313" key="5">
    <source>
        <dbReference type="EMBL" id="KAK4122263.1"/>
    </source>
</evidence>
<evidence type="ECO:0000256" key="2">
    <source>
        <dbReference type="SAM" id="MobiDB-lite"/>
    </source>
</evidence>
<feature type="region of interest" description="Disordered" evidence="2">
    <location>
        <begin position="681"/>
        <end position="726"/>
    </location>
</feature>
<protein>
    <submittedName>
        <fullName evidence="5">Glycosyltransferase family 1 protein</fullName>
    </submittedName>
</protein>
<dbReference type="Proteomes" id="UP001302602">
    <property type="component" value="Unassembled WGS sequence"/>
</dbReference>
<dbReference type="InterPro" id="IPR004276">
    <property type="entry name" value="GlycoTrans_28_N"/>
</dbReference>
<evidence type="ECO:0000259" key="3">
    <source>
        <dbReference type="Pfam" id="PF03033"/>
    </source>
</evidence>
<dbReference type="Pfam" id="PF06722">
    <property type="entry name" value="EryCIII-like_C"/>
    <property type="match status" value="1"/>
</dbReference>
<feature type="compositionally biased region" description="Low complexity" evidence="2">
    <location>
        <begin position="713"/>
        <end position="726"/>
    </location>
</feature>
<dbReference type="CDD" id="cd03784">
    <property type="entry name" value="GT1_Gtf-like"/>
    <property type="match status" value="1"/>
</dbReference>
<dbReference type="GO" id="GO:0016906">
    <property type="term" value="F:sterol 3-beta-glucosyltransferase activity"/>
    <property type="evidence" value="ECO:0007669"/>
    <property type="project" value="UniProtKB-ARBA"/>
</dbReference>
<dbReference type="Gene3D" id="3.40.50.2000">
    <property type="entry name" value="Glycogen Phosphorylase B"/>
    <property type="match status" value="2"/>
</dbReference>
<evidence type="ECO:0000256" key="1">
    <source>
        <dbReference type="ARBA" id="ARBA00022679"/>
    </source>
</evidence>
<gene>
    <name evidence="5" type="ORF">N657DRAFT_621537</name>
</gene>
<dbReference type="GO" id="GO:0005975">
    <property type="term" value="P:carbohydrate metabolic process"/>
    <property type="evidence" value="ECO:0007669"/>
    <property type="project" value="InterPro"/>
</dbReference>
<sequence length="923" mass="99729">MSSDPVHRIAPNPSQPHLRPTKTSSLLGESELGAAMADKRRTIRYELSAESVQYELPTEPVEVHVAGMPSWAADDGCQTRSEKPGDGLDLGQHDNHVYELMGSSVTVGDDGRVEIDCESKLARALSLMYRQNPGLGEKPTVEEPEPEYEPAPPPYEEASGRRPEYPKLNVLIQVVGSRGDVQPFIALGIEIQRLGFRVRLATHDVFEDFVRSSGLEFYPVGGDPAALMAYMVKNPGLFPSFQSLQAGEIQKKRDMVEEMLQGFWASCLRPDTVTGARFVADAIIANPPAFAHVHCAEALGIPLHIMFTMPWTSTSAFPHPLANLSNSKGSQPMANYASYAIVEHLTWQGLGHIINKWRRSLDLEAVTMFDGPLLTERLRIPHTYCWSPALVSKPADWGAHIDVCGFFFRNPPSYSPPEDLARFFSAGSKPVYIGFGSIVLDDPQGTIRIILDAVELAGVRAIISRGWSHLAGPASEHIYWIGDCPHEWLFARVAAVVHHGGAGTTACGLNNGVPTMIVPFFGDQPFWGEMVAKAGAGPSPVPFRQLTARKLADGIAYCLTSEAKSAARSIGQQMKSEQGVQTAAQSWLRQLPSTQRLRCDLLPSQPAAWVYRKGKNPVKISKMAAEELVSGKAVNQKHLELYHTKPLFIQVTRWDPISGGASAVMATAVDMTDSITGIVTKPVDECRREQRRRERQREKDQSIQNRHHERPPQTSRRSLSLTTTSSQTSVASLAADLEKPKKQQSMAGTAAKASAKSIGMIGPIAAKGMLVDFPLAITEGLRAVPQHFGTKTRPHGPVTDAKSGAAVAGQTFAWGFVDGLSDLVMEPIRGASNGGGAVGVVKGVGKGAVSLVAKSGAGMFGLFAYPTTGIAKSIRTAVHRGTRKLVAEAKHAEGQWLLGSGGLPTGVTGADLVARFQVLQKGK</sequence>
<feature type="compositionally biased region" description="Basic and acidic residues" evidence="2">
    <location>
        <begin position="682"/>
        <end position="701"/>
    </location>
</feature>
<dbReference type="RefSeq" id="XP_062646034.1">
    <property type="nucleotide sequence ID" value="XM_062790624.1"/>
</dbReference>
<dbReference type="InterPro" id="IPR010610">
    <property type="entry name" value="EryCIII-like_C"/>
</dbReference>
<comment type="caution">
    <text evidence="5">The sequence shown here is derived from an EMBL/GenBank/DDBJ whole genome shotgun (WGS) entry which is preliminary data.</text>
</comment>
<keyword evidence="1" id="KW-0808">Transferase</keyword>
<keyword evidence="6" id="KW-1185">Reference proteome</keyword>
<feature type="domain" description="Erythromycin biosynthesis protein CIII-like C-terminal" evidence="4">
    <location>
        <begin position="484"/>
        <end position="577"/>
    </location>
</feature>
<evidence type="ECO:0000259" key="4">
    <source>
        <dbReference type="Pfam" id="PF06722"/>
    </source>
</evidence>
<reference evidence="5" key="2">
    <citation type="submission" date="2023-05" db="EMBL/GenBank/DDBJ databases">
        <authorList>
            <consortium name="Lawrence Berkeley National Laboratory"/>
            <person name="Steindorff A."/>
            <person name="Hensen N."/>
            <person name="Bonometti L."/>
            <person name="Westerberg I."/>
            <person name="Brannstrom I.O."/>
            <person name="Guillou S."/>
            <person name="Cros-Aarteil S."/>
            <person name="Calhoun S."/>
            <person name="Haridas S."/>
            <person name="Kuo A."/>
            <person name="Mondo S."/>
            <person name="Pangilinan J."/>
            <person name="Riley R."/>
            <person name="Labutti K."/>
            <person name="Andreopoulos B."/>
            <person name="Lipzen A."/>
            <person name="Chen C."/>
            <person name="Yanf M."/>
            <person name="Daum C."/>
            <person name="Ng V."/>
            <person name="Clum A."/>
            <person name="Ohm R."/>
            <person name="Martin F."/>
            <person name="Silar P."/>
            <person name="Natvig D."/>
            <person name="Lalanne C."/>
            <person name="Gautier V."/>
            <person name="Ament-Velasquez S.L."/>
            <person name="Kruys A."/>
            <person name="Hutchinson M.I."/>
            <person name="Powell A.J."/>
            <person name="Barry K."/>
            <person name="Miller A.N."/>
            <person name="Grigoriev I.V."/>
            <person name="Debuchy R."/>
            <person name="Gladieux P."/>
            <person name="Thoren M.H."/>
            <person name="Johannesson H."/>
        </authorList>
    </citation>
    <scope>NUCLEOTIDE SEQUENCE</scope>
    <source>
        <strain evidence="5">CBS 731.68</strain>
    </source>
</reference>
<dbReference type="GeneID" id="87827394"/>
<dbReference type="FunFam" id="3.40.50.2000:FF:000009">
    <property type="entry name" value="Sterol 3-beta-glucosyltransferase UGT80A2"/>
    <property type="match status" value="1"/>
</dbReference>
<dbReference type="Pfam" id="PF03033">
    <property type="entry name" value="Glyco_transf_28"/>
    <property type="match status" value="1"/>
</dbReference>
<feature type="domain" description="Glycosyltransferase family 28 N-terminal" evidence="3">
    <location>
        <begin position="170"/>
        <end position="318"/>
    </location>
</feature>
<dbReference type="InterPro" id="IPR002213">
    <property type="entry name" value="UDP_glucos_trans"/>
</dbReference>
<dbReference type="InterPro" id="IPR050426">
    <property type="entry name" value="Glycosyltransferase_28"/>
</dbReference>
<dbReference type="FunFam" id="3.40.50.2000:FF:000100">
    <property type="entry name" value="Glycosyltransferase family 1 protein"/>
    <property type="match status" value="1"/>
</dbReference>
<dbReference type="AlphaFoldDB" id="A0AAN6TWW1"/>
<organism evidence="5 6">
    <name type="scientific">Parathielavia appendiculata</name>
    <dbReference type="NCBI Taxonomy" id="2587402"/>
    <lineage>
        <taxon>Eukaryota</taxon>
        <taxon>Fungi</taxon>
        <taxon>Dikarya</taxon>
        <taxon>Ascomycota</taxon>
        <taxon>Pezizomycotina</taxon>
        <taxon>Sordariomycetes</taxon>
        <taxon>Sordariomycetidae</taxon>
        <taxon>Sordariales</taxon>
        <taxon>Chaetomiaceae</taxon>
        <taxon>Parathielavia</taxon>
    </lineage>
</organism>
<dbReference type="PANTHER" id="PTHR48050:SF27">
    <property type="entry name" value="GLUCOSYLTRANSFERASE, PUTATIVE (AFU_ORTHOLOGUE AFUA_7G04880)-RELATED"/>
    <property type="match status" value="1"/>
</dbReference>
<accession>A0AAN6TWW1</accession>
<evidence type="ECO:0000313" key="6">
    <source>
        <dbReference type="Proteomes" id="UP001302602"/>
    </source>
</evidence>